<comment type="caution">
    <text evidence="1">The sequence shown here is derived from an EMBL/GenBank/DDBJ whole genome shotgun (WGS) entry which is preliminary data.</text>
</comment>
<reference evidence="1" key="1">
    <citation type="submission" date="2019-03" db="EMBL/GenBank/DDBJ databases">
        <title>Single cell metagenomics reveals metabolic interactions within the superorganism composed of flagellate Streblomastix strix and complex community of Bacteroidetes bacteria on its surface.</title>
        <authorList>
            <person name="Treitli S.C."/>
            <person name="Kolisko M."/>
            <person name="Husnik F."/>
            <person name="Keeling P."/>
            <person name="Hampl V."/>
        </authorList>
    </citation>
    <scope>NUCLEOTIDE SEQUENCE</scope>
    <source>
        <strain evidence="1">STM</strain>
    </source>
</reference>
<dbReference type="AlphaFoldDB" id="A0A5J4RVC6"/>
<sequence>MKNLIILAIIEKLNHSNPDTDNCIILKSNEIQLADDFSFFELYSLYIELLTEGYELILMEKDSIKVRKAQKTIYFE</sequence>
<gene>
    <name evidence="1" type="ORF">EZS27_014942</name>
</gene>
<protein>
    <submittedName>
        <fullName evidence="1">Uncharacterized protein</fullName>
    </submittedName>
</protein>
<name>A0A5J4RVC6_9ZZZZ</name>
<organism evidence="1">
    <name type="scientific">termite gut metagenome</name>
    <dbReference type="NCBI Taxonomy" id="433724"/>
    <lineage>
        <taxon>unclassified sequences</taxon>
        <taxon>metagenomes</taxon>
        <taxon>organismal metagenomes</taxon>
    </lineage>
</organism>
<dbReference type="EMBL" id="SNRY01000746">
    <property type="protein sequence ID" value="KAA6336933.1"/>
    <property type="molecule type" value="Genomic_DNA"/>
</dbReference>
<evidence type="ECO:0000313" key="1">
    <source>
        <dbReference type="EMBL" id="KAA6336933.1"/>
    </source>
</evidence>
<accession>A0A5J4RVC6</accession>
<proteinExistence type="predicted"/>